<dbReference type="Gene3D" id="3.60.15.10">
    <property type="entry name" value="Ribonuclease Z/Hydroxyacylglutathione hydrolase-like"/>
    <property type="match status" value="1"/>
</dbReference>
<dbReference type="EMBL" id="JADBEB010000001">
    <property type="protein sequence ID" value="MBE1490208.1"/>
    <property type="molecule type" value="Genomic_DNA"/>
</dbReference>
<name>A0A927MEC2_9ACTN</name>
<proteinExistence type="inferred from homology"/>
<reference evidence="6" key="1">
    <citation type="submission" date="2020-10" db="EMBL/GenBank/DDBJ databases">
        <title>Sequencing the genomes of 1000 actinobacteria strains.</title>
        <authorList>
            <person name="Klenk H.-P."/>
        </authorList>
    </citation>
    <scope>NUCLEOTIDE SEQUENCE</scope>
    <source>
        <strain evidence="6">DSM 46832</strain>
    </source>
</reference>
<evidence type="ECO:0000313" key="6">
    <source>
        <dbReference type="EMBL" id="MBE1490208.1"/>
    </source>
</evidence>
<dbReference type="InterPro" id="IPR051013">
    <property type="entry name" value="MBL_superfamily_lactonases"/>
</dbReference>
<comment type="similarity">
    <text evidence="1">Belongs to the metallo-beta-lactamase superfamily.</text>
</comment>
<dbReference type="AlphaFoldDB" id="A0A927MEC2"/>
<dbReference type="CDD" id="cd07742">
    <property type="entry name" value="metallo-hydrolase-like_MBL-fold"/>
    <property type="match status" value="1"/>
</dbReference>
<sequence length="273" mass="30688">MRVHHLNCATMRPASRRLINGTGGLFEPGLLVCHCLLVETEQGLVLIDSGIGSADIRDPVAALGEQWLRRTRPRLELDETAVRQVARLGYRPQDVRHIVLTHLHRDHAGGISDFPWATVHVLASEHEAALHPGTPAQRLRYRPSQWAHQPTWATYANTGERWFGFDAVRQLDGLPPEILLVPLPGHSPGHTGVAVDTGARWLLHAGDAYFFHRETDPEGPRSTLGLRLFQRKVQVDGSARRHNQVRLLQLRAAHGERIDIFSAHDPVELERHR</sequence>
<evidence type="ECO:0000313" key="7">
    <source>
        <dbReference type="Proteomes" id="UP000649753"/>
    </source>
</evidence>
<dbReference type="SUPFAM" id="SSF56281">
    <property type="entry name" value="Metallo-hydrolase/oxidoreductase"/>
    <property type="match status" value="1"/>
</dbReference>
<evidence type="ECO:0000256" key="3">
    <source>
        <dbReference type="ARBA" id="ARBA00022801"/>
    </source>
</evidence>
<protein>
    <submittedName>
        <fullName evidence="6">Glyoxylase-like metal-dependent hydrolase (Beta-lactamase superfamily II)</fullName>
    </submittedName>
</protein>
<evidence type="ECO:0000256" key="1">
    <source>
        <dbReference type="ARBA" id="ARBA00007749"/>
    </source>
</evidence>
<organism evidence="6 7">
    <name type="scientific">Plantactinospora soyae</name>
    <dbReference type="NCBI Taxonomy" id="1544732"/>
    <lineage>
        <taxon>Bacteria</taxon>
        <taxon>Bacillati</taxon>
        <taxon>Actinomycetota</taxon>
        <taxon>Actinomycetes</taxon>
        <taxon>Micromonosporales</taxon>
        <taxon>Micromonosporaceae</taxon>
        <taxon>Plantactinospora</taxon>
    </lineage>
</organism>
<dbReference type="GO" id="GO:0046872">
    <property type="term" value="F:metal ion binding"/>
    <property type="evidence" value="ECO:0007669"/>
    <property type="project" value="UniProtKB-KW"/>
</dbReference>
<evidence type="ECO:0000259" key="5">
    <source>
        <dbReference type="SMART" id="SM00849"/>
    </source>
</evidence>
<dbReference type="PANTHER" id="PTHR42978">
    <property type="entry name" value="QUORUM-QUENCHING LACTONASE YTNP-RELATED-RELATED"/>
    <property type="match status" value="1"/>
</dbReference>
<keyword evidence="4" id="KW-0862">Zinc</keyword>
<feature type="domain" description="Metallo-beta-lactamase" evidence="5">
    <location>
        <begin position="32"/>
        <end position="264"/>
    </location>
</feature>
<dbReference type="InterPro" id="IPR036866">
    <property type="entry name" value="RibonucZ/Hydroxyglut_hydro"/>
</dbReference>
<comment type="caution">
    <text evidence="6">The sequence shown here is derived from an EMBL/GenBank/DDBJ whole genome shotgun (WGS) entry which is preliminary data.</text>
</comment>
<accession>A0A927MEC2</accession>
<dbReference type="Pfam" id="PF00753">
    <property type="entry name" value="Lactamase_B"/>
    <property type="match status" value="1"/>
</dbReference>
<gene>
    <name evidence="6" type="ORF">H4W31_005846</name>
</gene>
<dbReference type="InterPro" id="IPR001279">
    <property type="entry name" value="Metallo-B-lactamas"/>
</dbReference>
<keyword evidence="2" id="KW-0479">Metal-binding</keyword>
<keyword evidence="7" id="KW-1185">Reference proteome</keyword>
<evidence type="ECO:0000256" key="4">
    <source>
        <dbReference type="ARBA" id="ARBA00022833"/>
    </source>
</evidence>
<keyword evidence="3 6" id="KW-0378">Hydrolase</keyword>
<dbReference type="PANTHER" id="PTHR42978:SF3">
    <property type="entry name" value="BLR3078 PROTEIN"/>
    <property type="match status" value="1"/>
</dbReference>
<evidence type="ECO:0000256" key="2">
    <source>
        <dbReference type="ARBA" id="ARBA00022723"/>
    </source>
</evidence>
<dbReference type="Proteomes" id="UP000649753">
    <property type="component" value="Unassembled WGS sequence"/>
</dbReference>
<dbReference type="GO" id="GO:0016787">
    <property type="term" value="F:hydrolase activity"/>
    <property type="evidence" value="ECO:0007669"/>
    <property type="project" value="UniProtKB-KW"/>
</dbReference>
<dbReference type="RefSeq" id="WP_192769539.1">
    <property type="nucleotide sequence ID" value="NZ_JADBEB010000001.1"/>
</dbReference>
<dbReference type="SMART" id="SM00849">
    <property type="entry name" value="Lactamase_B"/>
    <property type="match status" value="1"/>
</dbReference>